<reference evidence="1 2" key="1">
    <citation type="journal article" date="2011" name="Syst. Appl. Microbiol.">
        <title>Defluviimonas denitrificans gen. nov., sp. nov., and Pararhodobacter aggregans gen. nov., sp. nov., non-phototrophic Rhodobacteraceae from the biofilter of a marine aquaculture.</title>
        <authorList>
            <person name="Foesel B.U."/>
            <person name="Drake H.L."/>
            <person name="Schramm A."/>
        </authorList>
    </citation>
    <scope>NUCLEOTIDE SEQUENCE [LARGE SCALE GENOMIC DNA]</scope>
    <source>
        <strain evidence="1 2">D1-19</strain>
    </source>
</reference>
<gene>
    <name evidence="1" type="ORF">DDE23_16530</name>
</gene>
<protein>
    <recommendedName>
        <fullName evidence="3">General secretion pathway protein GspM</fullName>
    </recommendedName>
</protein>
<evidence type="ECO:0008006" key="3">
    <source>
        <dbReference type="Google" id="ProtNLM"/>
    </source>
</evidence>
<dbReference type="OrthoDB" id="7873424at2"/>
<sequence>MIATLARQLARRSPRERLLLALLLLGALPLAFVVLLALPLLESRAAAGADLAAARATQAWYSARQAEIAALPDPRAAPSDAGRVVPVGLGGIEARLIAAGLRPAVTLLANAPNGRVALSLQSVAFADLMPWIDGIGAAGYGVAALMIERSAPGVVDAELQLEPLR</sequence>
<comment type="caution">
    <text evidence="1">The sequence shown here is derived from an EMBL/GenBank/DDBJ whole genome shotgun (WGS) entry which is preliminary data.</text>
</comment>
<accession>A0A2T7UNK7</accession>
<dbReference type="Pfam" id="PF04612">
    <property type="entry name" value="T2SSM"/>
    <property type="match status" value="1"/>
</dbReference>
<proteinExistence type="predicted"/>
<dbReference type="AlphaFoldDB" id="A0A2T7UNK7"/>
<evidence type="ECO:0000313" key="2">
    <source>
        <dbReference type="Proteomes" id="UP000244810"/>
    </source>
</evidence>
<dbReference type="RefSeq" id="WP_107753111.1">
    <property type="nucleotide sequence ID" value="NZ_QBKF01000009.1"/>
</dbReference>
<evidence type="ECO:0000313" key="1">
    <source>
        <dbReference type="EMBL" id="PVE46254.1"/>
    </source>
</evidence>
<dbReference type="GO" id="GO:0015627">
    <property type="term" value="C:type II protein secretion system complex"/>
    <property type="evidence" value="ECO:0007669"/>
    <property type="project" value="InterPro"/>
</dbReference>
<dbReference type="GO" id="GO:0015628">
    <property type="term" value="P:protein secretion by the type II secretion system"/>
    <property type="evidence" value="ECO:0007669"/>
    <property type="project" value="InterPro"/>
</dbReference>
<dbReference type="InterPro" id="IPR007690">
    <property type="entry name" value="T2SS_GspM"/>
</dbReference>
<organism evidence="1 2">
    <name type="scientific">Pararhodobacter aggregans</name>
    <dbReference type="NCBI Taxonomy" id="404875"/>
    <lineage>
        <taxon>Bacteria</taxon>
        <taxon>Pseudomonadati</taxon>
        <taxon>Pseudomonadota</taxon>
        <taxon>Alphaproteobacteria</taxon>
        <taxon>Rhodobacterales</taxon>
        <taxon>Paracoccaceae</taxon>
        <taxon>Pararhodobacter</taxon>
    </lineage>
</organism>
<dbReference type="EMBL" id="QDDR01000009">
    <property type="protein sequence ID" value="PVE46254.1"/>
    <property type="molecule type" value="Genomic_DNA"/>
</dbReference>
<keyword evidence="2" id="KW-1185">Reference proteome</keyword>
<dbReference type="Proteomes" id="UP000244810">
    <property type="component" value="Unassembled WGS sequence"/>
</dbReference>
<name>A0A2T7UNK7_9RHOB</name>
<dbReference type="Gene3D" id="3.30.1360.100">
    <property type="entry name" value="General secretion pathway protein M, EpsM"/>
    <property type="match status" value="1"/>
</dbReference>